<comment type="similarity">
    <text evidence="1">Belongs to the peptidase C2 family. PalB/RIM13 subfamily.</text>
</comment>
<evidence type="ECO:0000256" key="3">
    <source>
        <dbReference type="ARBA" id="ARBA00022801"/>
    </source>
</evidence>
<accession>A0A9P7URL3</accession>
<dbReference type="Pfam" id="PF00648">
    <property type="entry name" value="Peptidase_C2"/>
    <property type="match status" value="1"/>
</dbReference>
<dbReference type="InterPro" id="IPR022684">
    <property type="entry name" value="Calpain_cysteine_protease"/>
</dbReference>
<dbReference type="PANTHER" id="PTHR46143">
    <property type="entry name" value="CALPAIN-7"/>
    <property type="match status" value="1"/>
</dbReference>
<dbReference type="GO" id="GO:0006508">
    <property type="term" value="P:proteolysis"/>
    <property type="evidence" value="ECO:0007669"/>
    <property type="project" value="UniProtKB-KW"/>
</dbReference>
<proteinExistence type="inferred from homology"/>
<feature type="active site" evidence="5">
    <location>
        <position position="186"/>
    </location>
</feature>
<comment type="caution">
    <text evidence="6">Lacks conserved residue(s) required for the propagation of feature annotation.</text>
</comment>
<protein>
    <recommendedName>
        <fullName evidence="8">Calpain catalytic domain-containing protein</fullName>
    </recommendedName>
</protein>
<organism evidence="9 10">
    <name type="scientific">Marasmius oreades</name>
    <name type="common">fairy-ring Marasmius</name>
    <dbReference type="NCBI Taxonomy" id="181124"/>
    <lineage>
        <taxon>Eukaryota</taxon>
        <taxon>Fungi</taxon>
        <taxon>Dikarya</taxon>
        <taxon>Basidiomycota</taxon>
        <taxon>Agaricomycotina</taxon>
        <taxon>Agaricomycetes</taxon>
        <taxon>Agaricomycetidae</taxon>
        <taxon>Agaricales</taxon>
        <taxon>Marasmiineae</taxon>
        <taxon>Marasmiaceae</taxon>
        <taxon>Marasmius</taxon>
    </lineage>
</organism>
<comment type="caution">
    <text evidence="9">The sequence shown here is derived from an EMBL/GenBank/DDBJ whole genome shotgun (WGS) entry which is preliminary data.</text>
</comment>
<gene>
    <name evidence="9" type="ORF">E1B28_010271</name>
</gene>
<dbReference type="PANTHER" id="PTHR46143:SF1">
    <property type="entry name" value="CALPAIN-7"/>
    <property type="match status" value="1"/>
</dbReference>
<dbReference type="KEGG" id="more:E1B28_010271"/>
<evidence type="ECO:0000256" key="6">
    <source>
        <dbReference type="PROSITE-ProRule" id="PRU00239"/>
    </source>
</evidence>
<dbReference type="InterPro" id="IPR001300">
    <property type="entry name" value="Peptidase_C2_calpain_cat"/>
</dbReference>
<dbReference type="SMART" id="SM00720">
    <property type="entry name" value="calpain_III"/>
    <property type="match status" value="2"/>
</dbReference>
<feature type="domain" description="Calpain catalytic" evidence="8">
    <location>
        <begin position="127"/>
        <end position="404"/>
    </location>
</feature>
<evidence type="ECO:0000313" key="10">
    <source>
        <dbReference type="Proteomes" id="UP001049176"/>
    </source>
</evidence>
<evidence type="ECO:0000256" key="5">
    <source>
        <dbReference type="PIRSR" id="PIRSR622684-1"/>
    </source>
</evidence>
<dbReference type="RefSeq" id="XP_043007690.1">
    <property type="nucleotide sequence ID" value="XM_043155225.1"/>
</dbReference>
<dbReference type="InterPro" id="IPR038765">
    <property type="entry name" value="Papain-like_cys_pep_sf"/>
</dbReference>
<dbReference type="Gene3D" id="2.60.120.380">
    <property type="match status" value="2"/>
</dbReference>
<evidence type="ECO:0000256" key="1">
    <source>
        <dbReference type="ARBA" id="ARBA00010193"/>
    </source>
</evidence>
<evidence type="ECO:0000256" key="4">
    <source>
        <dbReference type="ARBA" id="ARBA00022807"/>
    </source>
</evidence>
<dbReference type="InterPro" id="IPR036181">
    <property type="entry name" value="MIT_dom_sf"/>
</dbReference>
<reference evidence="9" key="1">
    <citation type="journal article" date="2021" name="Genome Biol. Evol.">
        <title>The assembled and annotated genome of the fairy-ring fungus Marasmius oreades.</title>
        <authorList>
            <person name="Hiltunen M."/>
            <person name="Ament-Velasquez S.L."/>
            <person name="Johannesson H."/>
        </authorList>
    </citation>
    <scope>NUCLEOTIDE SEQUENCE</scope>
    <source>
        <strain evidence="9">03SP1</strain>
    </source>
</reference>
<feature type="active site" evidence="5">
    <location>
        <position position="350"/>
    </location>
</feature>
<feature type="compositionally biased region" description="Polar residues" evidence="7">
    <location>
        <begin position="91"/>
        <end position="102"/>
    </location>
</feature>
<feature type="region of interest" description="Disordered" evidence="7">
    <location>
        <begin position="82"/>
        <end position="115"/>
    </location>
</feature>
<keyword evidence="2" id="KW-0645">Protease</keyword>
<dbReference type="SUPFAM" id="SSF54001">
    <property type="entry name" value="Cysteine proteinases"/>
    <property type="match status" value="1"/>
</dbReference>
<dbReference type="GeneID" id="66079347"/>
<evidence type="ECO:0000259" key="8">
    <source>
        <dbReference type="PROSITE" id="PS50203"/>
    </source>
</evidence>
<dbReference type="AlphaFoldDB" id="A0A9P7URL3"/>
<evidence type="ECO:0000313" key="9">
    <source>
        <dbReference type="EMBL" id="KAG7091220.1"/>
    </source>
</evidence>
<dbReference type="OrthoDB" id="167576at2759"/>
<evidence type="ECO:0000256" key="7">
    <source>
        <dbReference type="SAM" id="MobiDB-lite"/>
    </source>
</evidence>
<dbReference type="SUPFAM" id="SSF116846">
    <property type="entry name" value="MIT domain"/>
    <property type="match status" value="1"/>
</dbReference>
<dbReference type="InterPro" id="IPR036213">
    <property type="entry name" value="Calpain_III_sf"/>
</dbReference>
<dbReference type="PROSITE" id="PS50203">
    <property type="entry name" value="CALPAIN_CAT"/>
    <property type="match status" value="1"/>
</dbReference>
<evidence type="ECO:0000256" key="2">
    <source>
        <dbReference type="ARBA" id="ARBA00022670"/>
    </source>
</evidence>
<dbReference type="InterPro" id="IPR007330">
    <property type="entry name" value="MIT_dom"/>
</dbReference>
<dbReference type="InterPro" id="IPR051297">
    <property type="entry name" value="PalB/RIM13"/>
</dbReference>
<dbReference type="PRINTS" id="PR00704">
    <property type="entry name" value="CALPAIN"/>
</dbReference>
<dbReference type="InterPro" id="IPR022683">
    <property type="entry name" value="Calpain_III"/>
</dbReference>
<name>A0A9P7URL3_9AGAR</name>
<dbReference type="Gene3D" id="1.20.58.80">
    <property type="entry name" value="Phosphotransferase system, lactose/cellobiose-type IIA subunit"/>
    <property type="match status" value="1"/>
</dbReference>
<keyword evidence="10" id="KW-1185">Reference proteome</keyword>
<dbReference type="SUPFAM" id="SSF49758">
    <property type="entry name" value="Calpain large subunit, middle domain (domain III)"/>
    <property type="match status" value="2"/>
</dbReference>
<dbReference type="Proteomes" id="UP001049176">
    <property type="component" value="Chromosome 6"/>
</dbReference>
<dbReference type="GO" id="GO:0004198">
    <property type="term" value="F:calcium-dependent cysteine-type endopeptidase activity"/>
    <property type="evidence" value="ECO:0007669"/>
    <property type="project" value="InterPro"/>
</dbReference>
<dbReference type="EMBL" id="CM032186">
    <property type="protein sequence ID" value="KAG7091220.1"/>
    <property type="molecule type" value="Genomic_DNA"/>
</dbReference>
<keyword evidence="3" id="KW-0378">Hydrolase</keyword>
<dbReference type="SMART" id="SM00230">
    <property type="entry name" value="CysPc"/>
    <property type="match status" value="1"/>
</dbReference>
<dbReference type="Pfam" id="PF04212">
    <property type="entry name" value="MIT"/>
    <property type="match status" value="1"/>
</dbReference>
<sequence>MQRIPSPRDAESAYSKATRAEITQDYDSAFQNYVKAADLFLYFSKTNTTDEKKKEKWRNDANKALQRAEKIKQFIVRSNESRVASSSASSGTELENQKQNHLTPVPVDPFSPQQQSSWLRKGSTVNGLSLPLWDENASTTTCNPPLSAAQEEMSAVWRVPSSEEYSLSMSPNVLPQDISQNVIADCSVCASISVCLEHARRFGTNPFEKLLHARSNSVYDLKFLYNGAWRKISIDNQLPYHPELAVPLCLTCSPEDKSRKPAFWPSLVEKAYMKLMGGYDFLGSNSSIDLHTLIGWIPEHLNIKSSTFERERTWTRLIDGFTRVGGCMVTVGTGKDQQSSQIPFKLLASHSYAVIDIRADGNERIVTILDPWVRPSDTSAISERPSRIMKLTWSQVLNVFEGIYISWDPKIWPESLIHHGSWRPQDTTISSVRVAMQSSTDEDDEILVLLSRHIEDTRKTSEFIALKVQLEDEEVEILAANHDSDHAISTKGSYTNSPHILARLPISRSYLSEQSSAILSISVLYDGQLTTEVGYTISVYAKSHLKLTWGKRPETTMFVETIPGSFNNRTAGGNPTYPSFMFNPQYHLRLSPERASVRTKGRVMLTVEGSKDLPMQIMVVWSQGQRIIEPSEKDIVTTSGPYSYGVARLSTQLLPGDYNVIVSAFEPGYTGDFKVTVASSLRFNLANVPQESAGMFTKIRRDAWSGASAAGAPSFDRYFENPVFEFSLSAAAKVQVRLQLDQSYMSSSLNVAIYSASQKTSPDNPDNYLATSRGYSDALTGVITPLVHLPKGKYWIVPSTYNPGMKAPFKLIVYSTVVVEPERVKT</sequence>
<keyword evidence="4" id="KW-0788">Thiol protease</keyword>